<dbReference type="Pfam" id="PF02378">
    <property type="entry name" value="PTS_EIIC"/>
    <property type="match status" value="1"/>
</dbReference>
<evidence type="ECO:0000259" key="15">
    <source>
        <dbReference type="PROSITE" id="PS51103"/>
    </source>
</evidence>
<accession>A0ABT2SX56</accession>
<evidence type="ECO:0000313" key="17">
    <source>
        <dbReference type="Proteomes" id="UP001208364"/>
    </source>
</evidence>
<evidence type="ECO:0000256" key="10">
    <source>
        <dbReference type="ARBA" id="ARBA00023136"/>
    </source>
</evidence>
<dbReference type="Gene3D" id="3.30.1360.60">
    <property type="entry name" value="Glucose permease domain IIB"/>
    <property type="match status" value="1"/>
</dbReference>
<evidence type="ECO:0000259" key="14">
    <source>
        <dbReference type="PROSITE" id="PS51098"/>
    </source>
</evidence>
<dbReference type="PROSITE" id="PS51103">
    <property type="entry name" value="PTS_EIIC_TYPE_1"/>
    <property type="match status" value="1"/>
</dbReference>
<feature type="transmembrane region" description="Helical" evidence="12">
    <location>
        <begin position="262"/>
        <end position="282"/>
    </location>
</feature>
<dbReference type="Proteomes" id="UP001208364">
    <property type="component" value="Unassembled WGS sequence"/>
</dbReference>
<reference evidence="16 17" key="1">
    <citation type="journal article" date="2021" name="ISME Commun">
        <title>Automated analysis of genomic sequences facilitates high-throughput and comprehensive description of bacteria.</title>
        <authorList>
            <person name="Hitch T.C.A."/>
        </authorList>
    </citation>
    <scope>NUCLEOTIDE SEQUENCE [LARGE SCALE GENOMIC DNA]</scope>
    <source>
        <strain evidence="16 17">H4_15</strain>
    </source>
</reference>
<dbReference type="PROSITE" id="PS51093">
    <property type="entry name" value="PTS_EIIA_TYPE_1"/>
    <property type="match status" value="1"/>
</dbReference>
<dbReference type="InterPro" id="IPR011297">
    <property type="entry name" value="PTS_IIABC_b_glu"/>
</dbReference>
<evidence type="ECO:0000256" key="11">
    <source>
        <dbReference type="PROSITE-ProRule" id="PRU00421"/>
    </source>
</evidence>
<evidence type="ECO:0000256" key="6">
    <source>
        <dbReference type="ARBA" id="ARBA00022683"/>
    </source>
</evidence>
<dbReference type="PANTHER" id="PTHR30175">
    <property type="entry name" value="PHOSPHOTRANSFERASE SYSTEM TRANSPORT PROTEIN"/>
    <property type="match status" value="1"/>
</dbReference>
<dbReference type="PROSITE" id="PS51098">
    <property type="entry name" value="PTS_EIIB_TYPE_1"/>
    <property type="match status" value="1"/>
</dbReference>
<dbReference type="InterPro" id="IPR050558">
    <property type="entry name" value="PTS_Sugar-Specific_Components"/>
</dbReference>
<dbReference type="EC" id="2.7.1.-" evidence="16"/>
<dbReference type="Pfam" id="PF00367">
    <property type="entry name" value="PTS_EIIB"/>
    <property type="match status" value="1"/>
</dbReference>
<evidence type="ECO:0000256" key="8">
    <source>
        <dbReference type="ARBA" id="ARBA00022777"/>
    </source>
</evidence>
<name>A0ABT2SX56_9FIRM</name>
<dbReference type="SUPFAM" id="SSF55604">
    <property type="entry name" value="Glucose permease domain IIB"/>
    <property type="match status" value="1"/>
</dbReference>
<evidence type="ECO:0000256" key="4">
    <source>
        <dbReference type="ARBA" id="ARBA00022597"/>
    </source>
</evidence>
<dbReference type="RefSeq" id="WP_147580621.1">
    <property type="nucleotide sequence ID" value="NZ_JAOQJR010000012.1"/>
</dbReference>
<dbReference type="InterPro" id="IPR018113">
    <property type="entry name" value="PTrfase_EIIB_Cys"/>
</dbReference>
<feature type="domain" description="PTS EIIA type-1" evidence="13">
    <location>
        <begin position="472"/>
        <end position="576"/>
    </location>
</feature>
<evidence type="ECO:0000259" key="13">
    <source>
        <dbReference type="PROSITE" id="PS51093"/>
    </source>
</evidence>
<keyword evidence="7 12" id="KW-0812">Transmembrane</keyword>
<keyword evidence="5 16" id="KW-0808">Transferase</keyword>
<organism evidence="16 17">
    <name type="scientific">[Clostridium] ammoniilyticum</name>
    <dbReference type="NCBI Taxonomy" id="2981784"/>
    <lineage>
        <taxon>Bacteria</taxon>
        <taxon>Bacillati</taxon>
        <taxon>Bacillota</taxon>
        <taxon>Erysipelotrichia</taxon>
        <taxon>Erysipelotrichales</taxon>
        <taxon>Coprobacillaceae</taxon>
        <taxon>Faecalibacillus</taxon>
    </lineage>
</organism>
<dbReference type="CDD" id="cd00212">
    <property type="entry name" value="PTS_IIB_glc"/>
    <property type="match status" value="1"/>
</dbReference>
<evidence type="ECO:0000256" key="12">
    <source>
        <dbReference type="SAM" id="Phobius"/>
    </source>
</evidence>
<feature type="transmembrane region" description="Helical" evidence="12">
    <location>
        <begin position="169"/>
        <end position="186"/>
    </location>
</feature>
<feature type="domain" description="PTS EIIB type-1" evidence="14">
    <location>
        <begin position="5"/>
        <end position="87"/>
    </location>
</feature>
<dbReference type="EMBL" id="JAOQJR010000012">
    <property type="protein sequence ID" value="MCU6739161.1"/>
    <property type="molecule type" value="Genomic_DNA"/>
</dbReference>
<evidence type="ECO:0000256" key="7">
    <source>
        <dbReference type="ARBA" id="ARBA00022692"/>
    </source>
</evidence>
<feature type="transmembrane region" description="Helical" evidence="12">
    <location>
        <begin position="314"/>
        <end position="334"/>
    </location>
</feature>
<dbReference type="Gene3D" id="2.70.70.10">
    <property type="entry name" value="Glucose Permease (Domain IIA)"/>
    <property type="match status" value="1"/>
</dbReference>
<dbReference type="NCBIfam" id="TIGR00830">
    <property type="entry name" value="PTBA"/>
    <property type="match status" value="1"/>
</dbReference>
<keyword evidence="6" id="KW-0598">Phosphotransferase system</keyword>
<dbReference type="GO" id="GO:0016740">
    <property type="term" value="F:transferase activity"/>
    <property type="evidence" value="ECO:0007669"/>
    <property type="project" value="UniProtKB-KW"/>
</dbReference>
<dbReference type="InterPro" id="IPR001127">
    <property type="entry name" value="PTS_EIIA_1_perm"/>
</dbReference>
<comment type="subcellular location">
    <subcellularLocation>
        <location evidence="1">Cell membrane</location>
        <topology evidence="1">Multi-pass membrane protein</topology>
    </subcellularLocation>
</comment>
<keyword evidence="2" id="KW-0813">Transport</keyword>
<keyword evidence="9 12" id="KW-1133">Transmembrane helix</keyword>
<dbReference type="InterPro" id="IPR036878">
    <property type="entry name" value="Glu_permease_IIB"/>
</dbReference>
<feature type="transmembrane region" description="Helical" evidence="12">
    <location>
        <begin position="140"/>
        <end position="162"/>
    </location>
</feature>
<evidence type="ECO:0000256" key="2">
    <source>
        <dbReference type="ARBA" id="ARBA00022448"/>
    </source>
</evidence>
<feature type="transmembrane region" description="Helical" evidence="12">
    <location>
        <begin position="371"/>
        <end position="393"/>
    </location>
</feature>
<dbReference type="InterPro" id="IPR013013">
    <property type="entry name" value="PTS_EIIC_1"/>
</dbReference>
<dbReference type="PANTHER" id="PTHR30175:SF1">
    <property type="entry name" value="PTS SYSTEM ARBUTIN-, CELLOBIOSE-, AND SALICIN-SPECIFIC EIIBC COMPONENT-RELATED"/>
    <property type="match status" value="1"/>
</dbReference>
<feature type="transmembrane region" description="Helical" evidence="12">
    <location>
        <begin position="414"/>
        <end position="439"/>
    </location>
</feature>
<evidence type="ECO:0000313" key="16">
    <source>
        <dbReference type="EMBL" id="MCU6739161.1"/>
    </source>
</evidence>
<dbReference type="PROSITE" id="PS00371">
    <property type="entry name" value="PTS_EIIA_TYPE_1_HIS"/>
    <property type="match status" value="1"/>
</dbReference>
<keyword evidence="17" id="KW-1185">Reference proteome</keyword>
<keyword evidence="4" id="KW-0762">Sugar transport</keyword>
<dbReference type="Pfam" id="PF00358">
    <property type="entry name" value="PTS_EIIA_1"/>
    <property type="match status" value="1"/>
</dbReference>
<dbReference type="InterPro" id="IPR011055">
    <property type="entry name" value="Dup_hybrid_motif"/>
</dbReference>
<keyword evidence="8" id="KW-0418">Kinase</keyword>
<feature type="transmembrane region" description="Helical" evidence="12">
    <location>
        <begin position="206"/>
        <end position="223"/>
    </location>
</feature>
<feature type="transmembrane region" description="Helical" evidence="12">
    <location>
        <begin position="107"/>
        <end position="134"/>
    </location>
</feature>
<evidence type="ECO:0000256" key="5">
    <source>
        <dbReference type="ARBA" id="ARBA00022679"/>
    </source>
</evidence>
<dbReference type="InterPro" id="IPR003352">
    <property type="entry name" value="PTS_EIIC"/>
</dbReference>
<evidence type="ECO:0000256" key="1">
    <source>
        <dbReference type="ARBA" id="ARBA00004651"/>
    </source>
</evidence>
<gene>
    <name evidence="16" type="ORF">OCV55_10870</name>
</gene>
<feature type="domain" description="PTS EIIC type-1" evidence="15">
    <location>
        <begin position="102"/>
        <end position="450"/>
    </location>
</feature>
<dbReference type="InterPro" id="IPR001996">
    <property type="entry name" value="PTS_IIB_1"/>
</dbReference>
<protein>
    <submittedName>
        <fullName evidence="16">Beta-glucoside-specific PTS transporter subunit IIABC</fullName>
        <ecNumber evidence="16">2.7.1.-</ecNumber>
    </submittedName>
</protein>
<feature type="transmembrane region" description="Helical" evidence="12">
    <location>
        <begin position="235"/>
        <end position="256"/>
    </location>
</feature>
<dbReference type="SUPFAM" id="SSF51261">
    <property type="entry name" value="Duplicated hybrid motif"/>
    <property type="match status" value="1"/>
</dbReference>
<dbReference type="PROSITE" id="PS01035">
    <property type="entry name" value="PTS_EIIB_TYPE_1_CYS"/>
    <property type="match status" value="1"/>
</dbReference>
<evidence type="ECO:0000256" key="3">
    <source>
        <dbReference type="ARBA" id="ARBA00022475"/>
    </source>
</evidence>
<comment type="caution">
    <text evidence="16">The sequence shown here is derived from an EMBL/GenBank/DDBJ whole genome shotgun (WGS) entry which is preliminary data.</text>
</comment>
<keyword evidence="3" id="KW-1003">Cell membrane</keyword>
<proteinExistence type="predicted"/>
<keyword evidence="10 12" id="KW-0472">Membrane</keyword>
<sequence>MVKYEELVNFIIKNIGGKENVISLTHCVTRLRFQLKDESKANDEVLKANDGIITVMHTAGQYQIVIGNHVGDVYETILPKLGLSGEVVETKNKTSIKDKFVDLVSSIFMPAIGMLCACGMIKGLNTILSFAGIYSSTSGLYTLIDAIGDSIFYFFPVIIGYTSAKKFKLTPFVGMVIGLALCYPTINGADLSIVGIQMNVSYTSTVLPVILTVAVAAPMERLLNKYIPDVVKSFLTPMIVILLSTILGYMIIGPVANTVAGWLSDGVLSLYSISPVLAGIVFGGLWQVFVVFGVHITFIVLAIMNLAAGHPDPILSLQAFVAFSQTAVVLAIFLKTKQKKLKSICFPAIISGVFGVTEPAIYGITLQRLPMFVISCIGGSLSGAYAAFAGLKYQQMAGMGIFEMPAMFPQNGTGAAMFQCVIASAFAIIPTFIAAYVFYRDDHKEDNVTESLSEEVNQPIEGKIIPLNQVEDDAFSQEVLGKGIAIIPSEGKVYAPFDGTVITLFPTKHAIGIVSDNGCEVLIHIGMNTVQLNGKYFTSHVQQGDKVKKGQLLVEFDIDHILQEGYNLETPVIITNTKDYSNINTNTNKDNVVLVAEA</sequence>
<feature type="transmembrane region" description="Helical" evidence="12">
    <location>
        <begin position="289"/>
        <end position="308"/>
    </location>
</feature>
<feature type="transmembrane region" description="Helical" evidence="12">
    <location>
        <begin position="346"/>
        <end position="365"/>
    </location>
</feature>
<dbReference type="NCBIfam" id="TIGR01995">
    <property type="entry name" value="PTS-II-ABC-beta"/>
    <property type="match status" value="1"/>
</dbReference>
<evidence type="ECO:0000256" key="9">
    <source>
        <dbReference type="ARBA" id="ARBA00022989"/>
    </source>
</evidence>
<feature type="active site" description="Phosphocysteine intermediate; for EIIB activity" evidence="11">
    <location>
        <position position="27"/>
    </location>
</feature>